<dbReference type="KEGG" id="uli:ETAA1_31790"/>
<dbReference type="Proteomes" id="UP000319576">
    <property type="component" value="Chromosome"/>
</dbReference>
<sequence>MADLQEFEIVNELTNEGDIPLTNSFVCSGSVCYWNPHLRCVMQKVFRDNSFALACVRFLQARGLTCDGPGGFGFLAERYKWERWGEPPPNFFD</sequence>
<dbReference type="EMBL" id="CP036273">
    <property type="protein sequence ID" value="QDU21214.1"/>
    <property type="molecule type" value="Genomic_DNA"/>
</dbReference>
<name>A0A517XUP1_9BACT</name>
<proteinExistence type="predicted"/>
<gene>
    <name evidence="1" type="ORF">ETAA1_31790</name>
</gene>
<reference evidence="1 2" key="1">
    <citation type="submission" date="2019-02" db="EMBL/GenBank/DDBJ databases">
        <title>Deep-cultivation of Planctomycetes and their phenomic and genomic characterization uncovers novel biology.</title>
        <authorList>
            <person name="Wiegand S."/>
            <person name="Jogler M."/>
            <person name="Boedeker C."/>
            <person name="Pinto D."/>
            <person name="Vollmers J."/>
            <person name="Rivas-Marin E."/>
            <person name="Kohn T."/>
            <person name="Peeters S.H."/>
            <person name="Heuer A."/>
            <person name="Rast P."/>
            <person name="Oberbeckmann S."/>
            <person name="Bunk B."/>
            <person name="Jeske O."/>
            <person name="Meyerdierks A."/>
            <person name="Storesund J.E."/>
            <person name="Kallscheuer N."/>
            <person name="Luecker S."/>
            <person name="Lage O.M."/>
            <person name="Pohl T."/>
            <person name="Merkel B.J."/>
            <person name="Hornburger P."/>
            <person name="Mueller R.-W."/>
            <person name="Bruemmer F."/>
            <person name="Labrenz M."/>
            <person name="Spormann A.M."/>
            <person name="Op den Camp H."/>
            <person name="Overmann J."/>
            <person name="Amann R."/>
            <person name="Jetten M.S.M."/>
            <person name="Mascher T."/>
            <person name="Medema M.H."/>
            <person name="Devos D.P."/>
            <person name="Kaster A.-K."/>
            <person name="Ovreas L."/>
            <person name="Rohde M."/>
            <person name="Galperin M.Y."/>
            <person name="Jogler C."/>
        </authorList>
    </citation>
    <scope>NUCLEOTIDE SEQUENCE [LARGE SCALE GENOMIC DNA]</scope>
    <source>
        <strain evidence="1 2">ETA_A1</strain>
    </source>
</reference>
<keyword evidence="2" id="KW-1185">Reference proteome</keyword>
<dbReference type="RefSeq" id="WP_145240001.1">
    <property type="nucleotide sequence ID" value="NZ_CP036273.1"/>
</dbReference>
<accession>A0A517XUP1</accession>
<protein>
    <submittedName>
        <fullName evidence="1">Uncharacterized protein</fullName>
    </submittedName>
</protein>
<organism evidence="1 2">
    <name type="scientific">Urbifossiella limnaea</name>
    <dbReference type="NCBI Taxonomy" id="2528023"/>
    <lineage>
        <taxon>Bacteria</taxon>
        <taxon>Pseudomonadati</taxon>
        <taxon>Planctomycetota</taxon>
        <taxon>Planctomycetia</taxon>
        <taxon>Gemmatales</taxon>
        <taxon>Gemmataceae</taxon>
        <taxon>Urbifossiella</taxon>
    </lineage>
</organism>
<evidence type="ECO:0000313" key="1">
    <source>
        <dbReference type="EMBL" id="QDU21214.1"/>
    </source>
</evidence>
<evidence type="ECO:0000313" key="2">
    <source>
        <dbReference type="Proteomes" id="UP000319576"/>
    </source>
</evidence>
<dbReference type="AlphaFoldDB" id="A0A517XUP1"/>